<comment type="caution">
    <text evidence="1">The sequence shown here is derived from an EMBL/GenBank/DDBJ whole genome shotgun (WGS) entry which is preliminary data.</text>
</comment>
<gene>
    <name evidence="1" type="ORF">NPIL_157151</name>
</gene>
<dbReference type="AlphaFoldDB" id="A0A8X6NQA2"/>
<protein>
    <submittedName>
        <fullName evidence="1">Uncharacterized protein</fullName>
    </submittedName>
</protein>
<organism evidence="1 2">
    <name type="scientific">Nephila pilipes</name>
    <name type="common">Giant wood spider</name>
    <name type="synonym">Nephila maculata</name>
    <dbReference type="NCBI Taxonomy" id="299642"/>
    <lineage>
        <taxon>Eukaryota</taxon>
        <taxon>Metazoa</taxon>
        <taxon>Ecdysozoa</taxon>
        <taxon>Arthropoda</taxon>
        <taxon>Chelicerata</taxon>
        <taxon>Arachnida</taxon>
        <taxon>Araneae</taxon>
        <taxon>Araneomorphae</taxon>
        <taxon>Entelegynae</taxon>
        <taxon>Araneoidea</taxon>
        <taxon>Nephilidae</taxon>
        <taxon>Nephila</taxon>
    </lineage>
</organism>
<reference evidence="1" key="1">
    <citation type="submission" date="2020-08" db="EMBL/GenBank/DDBJ databases">
        <title>Multicomponent nature underlies the extraordinary mechanical properties of spider dragline silk.</title>
        <authorList>
            <person name="Kono N."/>
            <person name="Nakamura H."/>
            <person name="Mori M."/>
            <person name="Yoshida Y."/>
            <person name="Ohtoshi R."/>
            <person name="Malay A.D."/>
            <person name="Moran D.A.P."/>
            <person name="Tomita M."/>
            <person name="Numata K."/>
            <person name="Arakawa K."/>
        </authorList>
    </citation>
    <scope>NUCLEOTIDE SEQUENCE</scope>
</reference>
<accession>A0A8X6NQA2</accession>
<dbReference type="EMBL" id="BMAW01107245">
    <property type="protein sequence ID" value="GFT28402.1"/>
    <property type="molecule type" value="Genomic_DNA"/>
</dbReference>
<sequence>MVVICFPRWQHDILTKEIRFTKFLVTLVVPSVSQISGLFLHFSDNFVQSIDGGGELENGNFQFALYGNKSGRS</sequence>
<evidence type="ECO:0000313" key="2">
    <source>
        <dbReference type="Proteomes" id="UP000887013"/>
    </source>
</evidence>
<keyword evidence="2" id="KW-1185">Reference proteome</keyword>
<proteinExistence type="predicted"/>
<evidence type="ECO:0000313" key="1">
    <source>
        <dbReference type="EMBL" id="GFT28402.1"/>
    </source>
</evidence>
<name>A0A8X6NQA2_NEPPI</name>
<dbReference type="Proteomes" id="UP000887013">
    <property type="component" value="Unassembled WGS sequence"/>
</dbReference>